<feature type="signal peptide" evidence="7">
    <location>
        <begin position="1"/>
        <end position="26"/>
    </location>
</feature>
<dbReference type="PANTHER" id="PTHR24366">
    <property type="entry name" value="IG(IMMUNOGLOBULIN) AND LRR(LEUCINE RICH REPEAT) DOMAINS"/>
    <property type="match status" value="1"/>
</dbReference>
<dbReference type="Gene3D" id="2.60.40.10">
    <property type="entry name" value="Immunoglobulins"/>
    <property type="match status" value="1"/>
</dbReference>
<evidence type="ECO:0000313" key="10">
    <source>
        <dbReference type="Proteomes" id="UP000318571"/>
    </source>
</evidence>
<feature type="compositionally biased region" description="Polar residues" evidence="5">
    <location>
        <begin position="697"/>
        <end position="729"/>
    </location>
</feature>
<gene>
    <name evidence="9" type="ORF">TCAL_01957</name>
</gene>
<evidence type="ECO:0000313" key="9">
    <source>
        <dbReference type="EMBL" id="TRY73214.1"/>
    </source>
</evidence>
<dbReference type="SUPFAM" id="SSF52058">
    <property type="entry name" value="L domain-like"/>
    <property type="match status" value="1"/>
</dbReference>
<dbReference type="FunFam" id="3.80.10.10:FF:000082">
    <property type="entry name" value="Leucine-rich repeat-containing 24"/>
    <property type="match status" value="1"/>
</dbReference>
<evidence type="ECO:0000256" key="1">
    <source>
        <dbReference type="ARBA" id="ARBA00022614"/>
    </source>
</evidence>
<dbReference type="SMART" id="SM00409">
    <property type="entry name" value="IG"/>
    <property type="match status" value="1"/>
</dbReference>
<feature type="compositionally biased region" description="Basic and acidic residues" evidence="5">
    <location>
        <begin position="554"/>
        <end position="563"/>
    </location>
</feature>
<dbReference type="InterPro" id="IPR032675">
    <property type="entry name" value="LRR_dom_sf"/>
</dbReference>
<feature type="chain" id="PRO_5022147246" description="Ig-like domain-containing protein" evidence="7">
    <location>
        <begin position="27"/>
        <end position="1008"/>
    </location>
</feature>
<dbReference type="InterPro" id="IPR013783">
    <property type="entry name" value="Ig-like_fold"/>
</dbReference>
<evidence type="ECO:0000256" key="4">
    <source>
        <dbReference type="ARBA" id="ARBA00023157"/>
    </source>
</evidence>
<comment type="caution">
    <text evidence="9">The sequence shown here is derived from an EMBL/GenBank/DDBJ whole genome shotgun (WGS) entry which is preliminary data.</text>
</comment>
<keyword evidence="2 7" id="KW-0732">Signal</keyword>
<evidence type="ECO:0000256" key="5">
    <source>
        <dbReference type="SAM" id="MobiDB-lite"/>
    </source>
</evidence>
<keyword evidence="1" id="KW-0433">Leucine-rich repeat</keyword>
<dbReference type="PANTHER" id="PTHR24366:SF140">
    <property type="entry name" value="IP22191P"/>
    <property type="match status" value="1"/>
</dbReference>
<dbReference type="SUPFAM" id="SSF48726">
    <property type="entry name" value="Immunoglobulin"/>
    <property type="match status" value="1"/>
</dbReference>
<evidence type="ECO:0000256" key="6">
    <source>
        <dbReference type="SAM" id="Phobius"/>
    </source>
</evidence>
<keyword evidence="6" id="KW-0812">Transmembrane</keyword>
<organism evidence="9 10">
    <name type="scientific">Tigriopus californicus</name>
    <name type="common">Marine copepod</name>
    <dbReference type="NCBI Taxonomy" id="6832"/>
    <lineage>
        <taxon>Eukaryota</taxon>
        <taxon>Metazoa</taxon>
        <taxon>Ecdysozoa</taxon>
        <taxon>Arthropoda</taxon>
        <taxon>Crustacea</taxon>
        <taxon>Multicrustacea</taxon>
        <taxon>Hexanauplia</taxon>
        <taxon>Copepoda</taxon>
        <taxon>Harpacticoida</taxon>
        <taxon>Harpacticidae</taxon>
        <taxon>Tigriopus</taxon>
    </lineage>
</organism>
<proteinExistence type="predicted"/>
<evidence type="ECO:0000256" key="2">
    <source>
        <dbReference type="ARBA" id="ARBA00022729"/>
    </source>
</evidence>
<dbReference type="EMBL" id="VCGU01000007">
    <property type="protein sequence ID" value="TRY73214.1"/>
    <property type="molecule type" value="Genomic_DNA"/>
</dbReference>
<feature type="transmembrane region" description="Helical" evidence="6">
    <location>
        <begin position="442"/>
        <end position="468"/>
    </location>
</feature>
<dbReference type="PROSITE" id="PS50835">
    <property type="entry name" value="IG_LIKE"/>
    <property type="match status" value="1"/>
</dbReference>
<evidence type="ECO:0000256" key="3">
    <source>
        <dbReference type="ARBA" id="ARBA00022737"/>
    </source>
</evidence>
<dbReference type="InterPro" id="IPR036179">
    <property type="entry name" value="Ig-like_dom_sf"/>
</dbReference>
<dbReference type="Proteomes" id="UP000318571">
    <property type="component" value="Chromosome 3"/>
</dbReference>
<evidence type="ECO:0000256" key="7">
    <source>
        <dbReference type="SAM" id="SignalP"/>
    </source>
</evidence>
<dbReference type="Pfam" id="PF13927">
    <property type="entry name" value="Ig_3"/>
    <property type="match status" value="1"/>
</dbReference>
<dbReference type="SMART" id="SM00082">
    <property type="entry name" value="LRRCT"/>
    <property type="match status" value="1"/>
</dbReference>
<protein>
    <recommendedName>
        <fullName evidence="8">Ig-like domain-containing protein</fullName>
    </recommendedName>
</protein>
<dbReference type="Gene3D" id="3.80.10.10">
    <property type="entry name" value="Ribonuclease Inhibitor"/>
    <property type="match status" value="2"/>
</dbReference>
<feature type="region of interest" description="Disordered" evidence="5">
    <location>
        <begin position="650"/>
        <end position="729"/>
    </location>
</feature>
<name>A0A553P6A5_TIGCA</name>
<accession>A0A553P6A5</accession>
<dbReference type="STRING" id="6832.A0A553P6A5"/>
<reference evidence="9 10" key="1">
    <citation type="journal article" date="2018" name="Nat. Ecol. Evol.">
        <title>Genomic signatures of mitonuclear coevolution across populations of Tigriopus californicus.</title>
        <authorList>
            <person name="Barreto F.S."/>
            <person name="Watson E.T."/>
            <person name="Lima T.G."/>
            <person name="Willett C.S."/>
            <person name="Edmands S."/>
            <person name="Li W."/>
            <person name="Burton R.S."/>
        </authorList>
    </citation>
    <scope>NUCLEOTIDE SEQUENCE [LARGE SCALE GENOMIC DNA]</scope>
    <source>
        <strain evidence="9 10">San Diego</strain>
    </source>
</reference>
<dbReference type="SMART" id="SM00369">
    <property type="entry name" value="LRR_TYP"/>
    <property type="match status" value="6"/>
</dbReference>
<feature type="region of interest" description="Disordered" evidence="5">
    <location>
        <begin position="569"/>
        <end position="593"/>
    </location>
</feature>
<dbReference type="AlphaFoldDB" id="A0A553P6A5"/>
<dbReference type="Pfam" id="PF13855">
    <property type="entry name" value="LRR_8"/>
    <property type="match status" value="2"/>
</dbReference>
<sequence>MDMSFASLISWVVFLMQISSPRESEARMTLAGVPGHVQGMAASTVEDWTHGCPRGCICKWISGKRTAECQNNAWDRVPTFELPDRIQVLQLANNPISILPKQLFQGLGIINVQKMFLQNCNITEIHPDAFQGLEILIELDLRHNGIRQLHPGTFLGNKRIRKLWLSHNPLHTLSSFAFPSIPHLRILDLSHTRLSKLGRSTFMELEYLEVLHLRDNHFRRLDKRVFLPMQQLKSLTLERNPWQCDCRLLDFWQWLMKENLFSLPTACESPQKLQDTTWDKLSVGLLACPPEVMVPEPMVTVSTGSRVQLGCLVTENPGAATMTWIRSGIEIANNSRHAEDGAQQKYVITTGLWDHKWFHRGQNSMENTIVSVIDGGEPQAHTRGRHDSRKRWFNLTIDNVHPSGSGSYTCVAQNSGGKAVGNVTVVYSETVATYLENSKISALLVVGTASGVLVFLCLGTFLVCFGVHRKHDHTRRRREQHLCLTASGPKSGSSLLAEMEDRPTEKEMNGSTSFCVERTKSFRLQKQRAIESFPDNEGLDDDLGLEFRPHKKLSPKDEQLTCRPDAQHGMKSANQIQPSPSPHSPGVTSKDLSSIDHERLCLSVIPSVHLDSAPSRHARDKLRENSGPSSSLIVKANSCASYSANSMLGSDADSGRGSMTAPTASNVAKASASNQVGPKSKCGRDTLLSSASDSSSRGLNLTSQSVSSPTGHTASPMDSTNSSCSTQSAFGHHQNILGSSSSTIIAAKEQDQGSTSTSSGNTIRHASIPLNGCSMSLMDSMWRGGVGSSTHLFDESFGSSTNGSGTATPNANGVVGFWSSANSPCNMRTLAKQSRRFQPNDLARHRHPAGNVIHADFTLPRGENLSSARRLALNGPDFRATTLLSDRRLVPISGRDREIREISPTNHLGTPLHQHERKRNGNAYALSPSSSASVSMANAWQAMSKDESVYSDDGLFMMSGLNQKNNRVTPGNGSTTNGGLETELLVQEIETRRELLEALVKDKQDTVV</sequence>
<dbReference type="InterPro" id="IPR003591">
    <property type="entry name" value="Leu-rich_rpt_typical-subtyp"/>
</dbReference>
<evidence type="ECO:0000259" key="8">
    <source>
        <dbReference type="PROSITE" id="PS50835"/>
    </source>
</evidence>
<keyword evidence="10" id="KW-1185">Reference proteome</keyword>
<feature type="region of interest" description="Disordered" evidence="5">
    <location>
        <begin position="544"/>
        <end position="563"/>
    </location>
</feature>
<dbReference type="InterPro" id="IPR000483">
    <property type="entry name" value="Cys-rich_flank_reg_C"/>
</dbReference>
<keyword evidence="3" id="KW-0677">Repeat</keyword>
<feature type="compositionally biased region" description="Polar residues" evidence="5">
    <location>
        <begin position="660"/>
        <end position="677"/>
    </location>
</feature>
<keyword evidence="6" id="KW-1133">Transmembrane helix</keyword>
<keyword evidence="4" id="KW-1015">Disulfide bond</keyword>
<dbReference type="InterPro" id="IPR007110">
    <property type="entry name" value="Ig-like_dom"/>
</dbReference>
<dbReference type="InterPro" id="IPR003599">
    <property type="entry name" value="Ig_sub"/>
</dbReference>
<dbReference type="InterPro" id="IPR001611">
    <property type="entry name" value="Leu-rich_rpt"/>
</dbReference>
<feature type="domain" description="Ig-like" evidence="8">
    <location>
        <begin position="290"/>
        <end position="426"/>
    </location>
</feature>
<keyword evidence="6" id="KW-0472">Membrane</keyword>
<dbReference type="OrthoDB" id="5954366at2759"/>